<feature type="transmembrane region" description="Helical" evidence="6">
    <location>
        <begin position="300"/>
        <end position="323"/>
    </location>
</feature>
<organism evidence="7 8">
    <name type="scientific">Nonomuraea ferruginea</name>
    <dbReference type="NCBI Taxonomy" id="46174"/>
    <lineage>
        <taxon>Bacteria</taxon>
        <taxon>Bacillati</taxon>
        <taxon>Actinomycetota</taxon>
        <taxon>Actinomycetes</taxon>
        <taxon>Streptosporangiales</taxon>
        <taxon>Streptosporangiaceae</taxon>
        <taxon>Nonomuraea</taxon>
    </lineage>
</organism>
<evidence type="ECO:0000256" key="4">
    <source>
        <dbReference type="ARBA" id="ARBA00023136"/>
    </source>
</evidence>
<keyword evidence="8" id="KW-1185">Reference proteome</keyword>
<keyword evidence="2 6" id="KW-0812">Transmembrane</keyword>
<dbReference type="Pfam" id="PF01040">
    <property type="entry name" value="UbiA"/>
    <property type="match status" value="1"/>
</dbReference>
<feature type="transmembrane region" description="Helical" evidence="6">
    <location>
        <begin position="135"/>
        <end position="154"/>
    </location>
</feature>
<protein>
    <submittedName>
        <fullName evidence="7">UbiA family prenyltransferase</fullName>
    </submittedName>
</protein>
<evidence type="ECO:0000256" key="3">
    <source>
        <dbReference type="ARBA" id="ARBA00022989"/>
    </source>
</evidence>
<dbReference type="RefSeq" id="WP_271278591.1">
    <property type="nucleotide sequence ID" value="NZ_BAABFD010000024.1"/>
</dbReference>
<feature type="transmembrane region" description="Helical" evidence="6">
    <location>
        <begin position="275"/>
        <end position="293"/>
    </location>
</feature>
<comment type="subcellular location">
    <subcellularLocation>
        <location evidence="1">Membrane</location>
        <topology evidence="1">Multi-pass membrane protein</topology>
    </subcellularLocation>
</comment>
<dbReference type="InterPro" id="IPR044878">
    <property type="entry name" value="UbiA_sf"/>
</dbReference>
<feature type="region of interest" description="Disordered" evidence="5">
    <location>
        <begin position="227"/>
        <end position="266"/>
    </location>
</feature>
<keyword evidence="4 6" id="KW-0472">Membrane</keyword>
<accession>A0ABT4T5A9</accession>
<gene>
    <name evidence="7" type="ORF">OUY24_29035</name>
</gene>
<evidence type="ECO:0000313" key="7">
    <source>
        <dbReference type="EMBL" id="MDA0644693.1"/>
    </source>
</evidence>
<reference evidence="7 8" key="1">
    <citation type="submission" date="2022-11" db="EMBL/GenBank/DDBJ databases">
        <title>Nonomuraea corallina sp. nov., a new species of the genus Nonomuraea isolated from sea side sediment in Thai sea.</title>
        <authorList>
            <person name="Ngamcharungchit C."/>
            <person name="Matsumoto A."/>
            <person name="Suriyachadkun C."/>
            <person name="Panbangred W."/>
            <person name="Inahashi Y."/>
            <person name="Intra B."/>
        </authorList>
    </citation>
    <scope>NUCLEOTIDE SEQUENCE [LARGE SCALE GENOMIC DNA]</scope>
    <source>
        <strain evidence="7 8">DSM 43553</strain>
    </source>
</reference>
<feature type="transmembrane region" description="Helical" evidence="6">
    <location>
        <begin position="160"/>
        <end position="180"/>
    </location>
</feature>
<dbReference type="Gene3D" id="1.10.357.140">
    <property type="entry name" value="UbiA prenyltransferase"/>
    <property type="match status" value="1"/>
</dbReference>
<evidence type="ECO:0000313" key="8">
    <source>
        <dbReference type="Proteomes" id="UP001212498"/>
    </source>
</evidence>
<proteinExistence type="predicted"/>
<feature type="compositionally biased region" description="Low complexity" evidence="5">
    <location>
        <begin position="227"/>
        <end position="236"/>
    </location>
</feature>
<sequence length="325" mass="31925">MTDDGRRMIAGLARGCHPGPTVAVTSLVTALAAAAGHGAAGCLLVGLAVLSGQLSIGWCNDAADAGRDVAAGRADKPAVDGTITPRALWIAAAVALACCVPLSFASGPLAGSAHLAGVLAAWAYDLGVKATLLSWVPYAVGFGVLPAFVTLGLPGEPWPAWWATAAAALLGVGAHLANVLPDLADDLATGVRGWPQRLGAARLRALLPLPLLAATCLLAFGPSTTTPPTAEPPAATGHSAVLSDGSSPSAPASTDPSADEADGPAFPGLARTSPMAWIALATAVVLTAAGLLLGRNHPRVPFAAAVAVAGVDVALLLTGGASLTG</sequence>
<evidence type="ECO:0000256" key="2">
    <source>
        <dbReference type="ARBA" id="ARBA00022692"/>
    </source>
</evidence>
<dbReference type="EMBL" id="JAPNUD010000106">
    <property type="protein sequence ID" value="MDA0644693.1"/>
    <property type="molecule type" value="Genomic_DNA"/>
</dbReference>
<name>A0ABT4T5A9_9ACTN</name>
<evidence type="ECO:0000256" key="6">
    <source>
        <dbReference type="SAM" id="Phobius"/>
    </source>
</evidence>
<dbReference type="Proteomes" id="UP001212498">
    <property type="component" value="Unassembled WGS sequence"/>
</dbReference>
<keyword evidence="3 6" id="KW-1133">Transmembrane helix</keyword>
<dbReference type="InterPro" id="IPR000537">
    <property type="entry name" value="UbiA_prenyltransferase"/>
</dbReference>
<comment type="caution">
    <text evidence="7">The sequence shown here is derived from an EMBL/GenBank/DDBJ whole genome shotgun (WGS) entry which is preliminary data.</text>
</comment>
<feature type="compositionally biased region" description="Low complexity" evidence="5">
    <location>
        <begin position="243"/>
        <end position="256"/>
    </location>
</feature>
<evidence type="ECO:0000256" key="5">
    <source>
        <dbReference type="SAM" id="MobiDB-lite"/>
    </source>
</evidence>
<feature type="transmembrane region" description="Helical" evidence="6">
    <location>
        <begin position="87"/>
        <end position="105"/>
    </location>
</feature>
<evidence type="ECO:0000256" key="1">
    <source>
        <dbReference type="ARBA" id="ARBA00004141"/>
    </source>
</evidence>
<feature type="transmembrane region" description="Helical" evidence="6">
    <location>
        <begin position="201"/>
        <end position="220"/>
    </location>
</feature>